<dbReference type="AlphaFoldDB" id="A0A1D3K7C0"/>
<feature type="domain" description="ParB-like N-terminal" evidence="3">
    <location>
        <begin position="22"/>
        <end position="113"/>
    </location>
</feature>
<dbReference type="GO" id="GO:0003677">
    <property type="term" value="F:DNA binding"/>
    <property type="evidence" value="ECO:0007669"/>
    <property type="project" value="InterPro"/>
</dbReference>
<dbReference type="SMART" id="SM00470">
    <property type="entry name" value="ParB"/>
    <property type="match status" value="1"/>
</dbReference>
<evidence type="ECO:0000313" key="5">
    <source>
        <dbReference type="Proteomes" id="UP000245431"/>
    </source>
</evidence>
<dbReference type="NCBIfam" id="TIGR00180">
    <property type="entry name" value="parB_part"/>
    <property type="match status" value="1"/>
</dbReference>
<organism evidence="4 5">
    <name type="scientific">Pseudomonas veronii 1YdBTEX2</name>
    <dbReference type="NCBI Taxonomy" id="1295141"/>
    <lineage>
        <taxon>Bacteria</taxon>
        <taxon>Pseudomonadati</taxon>
        <taxon>Pseudomonadota</taxon>
        <taxon>Gammaproteobacteria</taxon>
        <taxon>Pseudomonadales</taxon>
        <taxon>Pseudomonadaceae</taxon>
        <taxon>Pseudomonas</taxon>
    </lineage>
</organism>
<reference evidence="5" key="1">
    <citation type="submission" date="2016-07" db="EMBL/GenBank/DDBJ databases">
        <authorList>
            <person name="Florea S."/>
            <person name="Webb J.S."/>
            <person name="Jaromczyk J."/>
            <person name="Schardl C.L."/>
        </authorList>
    </citation>
    <scope>NUCLEOTIDE SEQUENCE [LARGE SCALE GENOMIC DNA]</scope>
    <source>
        <strain evidence="5">1YdBTEX2</strain>
    </source>
</reference>
<gene>
    <name evidence="4" type="primary">parB2</name>
    <name evidence="4" type="ORF">PVE_R2G0227</name>
</gene>
<dbReference type="FunFam" id="1.10.10.2830:FF:000001">
    <property type="entry name" value="Chromosome partitioning protein ParB"/>
    <property type="match status" value="1"/>
</dbReference>
<dbReference type="InterPro" id="IPR003115">
    <property type="entry name" value="ParB_N"/>
</dbReference>
<evidence type="ECO:0000313" key="4">
    <source>
        <dbReference type="EMBL" id="SBW84256.1"/>
    </source>
</evidence>
<accession>A0A1D3K7C0</accession>
<dbReference type="PANTHER" id="PTHR33375">
    <property type="entry name" value="CHROMOSOME-PARTITIONING PROTEIN PARB-RELATED"/>
    <property type="match status" value="1"/>
</dbReference>
<keyword evidence="2" id="KW-0159">Chromosome partition</keyword>
<name>A0A1D3K7C0_PSEVE</name>
<dbReference type="GO" id="GO:0007059">
    <property type="term" value="P:chromosome segregation"/>
    <property type="evidence" value="ECO:0007669"/>
    <property type="project" value="UniProtKB-KW"/>
</dbReference>
<dbReference type="InterPro" id="IPR004437">
    <property type="entry name" value="ParB/RepB/Spo0J"/>
</dbReference>
<dbReference type="Pfam" id="PF17762">
    <property type="entry name" value="HTH_ParB"/>
    <property type="match status" value="1"/>
</dbReference>
<dbReference type="SUPFAM" id="SSF110849">
    <property type="entry name" value="ParB/Sulfiredoxin"/>
    <property type="match status" value="1"/>
</dbReference>
<dbReference type="EMBL" id="LT599584">
    <property type="protein sequence ID" value="SBW84256.1"/>
    <property type="molecule type" value="Genomic_DNA"/>
</dbReference>
<protein>
    <submittedName>
        <fullName evidence="4">Partitioning protein ParB</fullName>
    </submittedName>
</protein>
<dbReference type="Gene3D" id="1.10.10.2830">
    <property type="match status" value="1"/>
</dbReference>
<dbReference type="Gene3D" id="3.90.1530.30">
    <property type="match status" value="1"/>
</dbReference>
<comment type="similarity">
    <text evidence="1">Belongs to the ParB family.</text>
</comment>
<dbReference type="Pfam" id="PF02195">
    <property type="entry name" value="ParB_N"/>
    <property type="match status" value="1"/>
</dbReference>
<sequence length="286" mass="32204">MYQLDPKKLSCLGIQEVPTTLMNIEVERLHPGVWQKRKSFNEESLDDLADSMKTTGTNVVPLIVSLRPDGDFSIIAGERRWRSGKRLGFATLKCEVGAYSYEQAAYISAIENLQRTDLNPIEEATSYHDLCTDLNLSHGDLAIQVGKSRSHISNYVRLLDLDIRVRDSLISSRLSYGHARPLCSLKNKADQRNIAEKAVRFEWNVQKIQQAVNALTQRKPSPVKLSDTDPDLKRLERDISEVTGLDCVVKRTPSGSWQLGFLAPESESFTGLLDRLGVRFDSDLEN</sequence>
<evidence type="ECO:0000256" key="2">
    <source>
        <dbReference type="ARBA" id="ARBA00022829"/>
    </source>
</evidence>
<proteinExistence type="inferred from homology"/>
<dbReference type="InterPro" id="IPR041468">
    <property type="entry name" value="HTH_ParB/Spo0J"/>
</dbReference>
<evidence type="ECO:0000259" key="3">
    <source>
        <dbReference type="SMART" id="SM00470"/>
    </source>
</evidence>
<evidence type="ECO:0000256" key="1">
    <source>
        <dbReference type="ARBA" id="ARBA00006295"/>
    </source>
</evidence>
<dbReference type="SUPFAM" id="SSF109709">
    <property type="entry name" value="KorB DNA-binding domain-like"/>
    <property type="match status" value="1"/>
</dbReference>
<dbReference type="InterPro" id="IPR050336">
    <property type="entry name" value="Chromosome_partition/occlusion"/>
</dbReference>
<dbReference type="Proteomes" id="UP000245431">
    <property type="component" value="Chromosome PVE_r2"/>
</dbReference>
<dbReference type="InterPro" id="IPR036086">
    <property type="entry name" value="ParB/Sulfiredoxin_sf"/>
</dbReference>
<dbReference type="PANTHER" id="PTHR33375:SF1">
    <property type="entry name" value="CHROMOSOME-PARTITIONING PROTEIN PARB-RELATED"/>
    <property type="match status" value="1"/>
</dbReference>
<dbReference type="GO" id="GO:0005694">
    <property type="term" value="C:chromosome"/>
    <property type="evidence" value="ECO:0007669"/>
    <property type="project" value="TreeGrafter"/>
</dbReference>